<dbReference type="Proteomes" id="UP000299102">
    <property type="component" value="Unassembled WGS sequence"/>
</dbReference>
<gene>
    <name evidence="3" type="primary">pol</name>
    <name evidence="3" type="ORF">EVAR_88299_1</name>
</gene>
<sequence>MFVFVTHKQYKSLYRCRRNTALHEKYLKICDRDSPDVNDCLAEAIQEALKTLSRGIPDLGVPSIDPYEQDEIHLEYKNNQIRAQMDMKNLHVEGLKKAKIQGVRLKADDDRFHLEIDVKQPKVFIKGDYHGEGQYNSLRVNTDGQFNVTMRDLVFTWKLDGVPEKQGDETFMKIISFYMRPDVGNFRSHVTNIFPDNPQLNIPQGSALSPLLYSVYTNDIPRSSSGVQLALFADDTALYLRGQSERNICPRLQKAIEDLARRFQIWRIEINAEKSAAISFIYRKDEDTCSECDNTVADARVRRAGESHSGRESSTEGVSQLH</sequence>
<dbReference type="GO" id="GO:0003964">
    <property type="term" value="F:RNA-directed DNA polymerase activity"/>
    <property type="evidence" value="ECO:0007669"/>
    <property type="project" value="UniProtKB-KW"/>
</dbReference>
<feature type="compositionally biased region" description="Basic and acidic residues" evidence="1">
    <location>
        <begin position="303"/>
        <end position="314"/>
    </location>
</feature>
<dbReference type="AlphaFoldDB" id="A0A4C1VNR6"/>
<dbReference type="InterPro" id="IPR038606">
    <property type="entry name" value="To_sf"/>
</dbReference>
<organism evidence="3 4">
    <name type="scientific">Eumeta variegata</name>
    <name type="common">Bagworm moth</name>
    <name type="synonym">Eumeta japonica</name>
    <dbReference type="NCBI Taxonomy" id="151549"/>
    <lineage>
        <taxon>Eukaryota</taxon>
        <taxon>Metazoa</taxon>
        <taxon>Ecdysozoa</taxon>
        <taxon>Arthropoda</taxon>
        <taxon>Hexapoda</taxon>
        <taxon>Insecta</taxon>
        <taxon>Pterygota</taxon>
        <taxon>Neoptera</taxon>
        <taxon>Endopterygota</taxon>
        <taxon>Lepidoptera</taxon>
        <taxon>Glossata</taxon>
        <taxon>Ditrysia</taxon>
        <taxon>Tineoidea</taxon>
        <taxon>Psychidae</taxon>
        <taxon>Oiketicinae</taxon>
        <taxon>Eumeta</taxon>
    </lineage>
</organism>
<dbReference type="PANTHER" id="PTHR11008:SF18">
    <property type="entry name" value="BCDNA.GH05536-RELATED"/>
    <property type="match status" value="1"/>
</dbReference>
<keyword evidence="3" id="KW-0695">RNA-directed DNA polymerase</keyword>
<dbReference type="Pfam" id="PF06585">
    <property type="entry name" value="JHBP"/>
    <property type="match status" value="1"/>
</dbReference>
<dbReference type="OrthoDB" id="8196554at2759"/>
<dbReference type="EMBL" id="BGZK01000371">
    <property type="protein sequence ID" value="GBP39799.1"/>
    <property type="molecule type" value="Genomic_DNA"/>
</dbReference>
<keyword evidence="3" id="KW-0808">Transferase</keyword>
<dbReference type="PROSITE" id="PS50878">
    <property type="entry name" value="RT_POL"/>
    <property type="match status" value="1"/>
</dbReference>
<dbReference type="SMART" id="SM00700">
    <property type="entry name" value="JHBP"/>
    <property type="match status" value="1"/>
</dbReference>
<dbReference type="GO" id="GO:0005615">
    <property type="term" value="C:extracellular space"/>
    <property type="evidence" value="ECO:0007669"/>
    <property type="project" value="TreeGrafter"/>
</dbReference>
<dbReference type="InterPro" id="IPR010562">
    <property type="entry name" value="Haemolymph_juvenile_hormone-bd"/>
</dbReference>
<feature type="domain" description="Reverse transcriptase" evidence="2">
    <location>
        <begin position="1"/>
        <end position="296"/>
    </location>
</feature>
<dbReference type="InterPro" id="IPR000477">
    <property type="entry name" value="RT_dom"/>
</dbReference>
<protein>
    <submittedName>
        <fullName evidence="3">RNA-directed DNA polymerase from mobile element jockey</fullName>
    </submittedName>
</protein>
<evidence type="ECO:0000313" key="4">
    <source>
        <dbReference type="Proteomes" id="UP000299102"/>
    </source>
</evidence>
<evidence type="ECO:0000313" key="3">
    <source>
        <dbReference type="EMBL" id="GBP39799.1"/>
    </source>
</evidence>
<proteinExistence type="predicted"/>
<comment type="caution">
    <text evidence="3">The sequence shown here is derived from an EMBL/GenBank/DDBJ whole genome shotgun (WGS) entry which is preliminary data.</text>
</comment>
<dbReference type="Gene3D" id="3.15.10.30">
    <property type="entry name" value="Haemolymph juvenile hormone binding protein"/>
    <property type="match status" value="1"/>
</dbReference>
<name>A0A4C1VNR6_EUMVA</name>
<feature type="region of interest" description="Disordered" evidence="1">
    <location>
        <begin position="303"/>
        <end position="322"/>
    </location>
</feature>
<accession>A0A4C1VNR6</accession>
<keyword evidence="4" id="KW-1185">Reference proteome</keyword>
<reference evidence="3 4" key="1">
    <citation type="journal article" date="2019" name="Commun. Biol.">
        <title>The bagworm genome reveals a unique fibroin gene that provides high tensile strength.</title>
        <authorList>
            <person name="Kono N."/>
            <person name="Nakamura H."/>
            <person name="Ohtoshi R."/>
            <person name="Tomita M."/>
            <person name="Numata K."/>
            <person name="Arakawa K."/>
        </authorList>
    </citation>
    <scope>NUCLEOTIDE SEQUENCE [LARGE SCALE GENOMIC DNA]</scope>
</reference>
<dbReference type="PANTHER" id="PTHR11008">
    <property type="entry name" value="PROTEIN TAKEOUT-LIKE PROTEIN"/>
    <property type="match status" value="1"/>
</dbReference>
<evidence type="ECO:0000256" key="1">
    <source>
        <dbReference type="SAM" id="MobiDB-lite"/>
    </source>
</evidence>
<keyword evidence="3" id="KW-0548">Nucleotidyltransferase</keyword>
<evidence type="ECO:0000259" key="2">
    <source>
        <dbReference type="PROSITE" id="PS50878"/>
    </source>
</evidence>